<dbReference type="RefSeq" id="WP_310771232.1">
    <property type="nucleotide sequence ID" value="NZ_JBHRWR010000041.1"/>
</dbReference>
<name>A0ABV7SLZ8_9ACTN</name>
<protein>
    <recommendedName>
        <fullName evidence="3">Leucine rich repeat variant</fullName>
    </recommendedName>
</protein>
<comment type="caution">
    <text evidence="1">The sequence shown here is derived from an EMBL/GenBank/DDBJ whole genome shotgun (WGS) entry which is preliminary data.</text>
</comment>
<dbReference type="SUPFAM" id="SSF48371">
    <property type="entry name" value="ARM repeat"/>
    <property type="match status" value="2"/>
</dbReference>
<evidence type="ECO:0000313" key="2">
    <source>
        <dbReference type="Proteomes" id="UP001595701"/>
    </source>
</evidence>
<sequence length="453" mass="49648">MVNLKQPRLSGLGRNPAAPADVLVRLATHRAGRHGLVTRKGQLPDAVVEALLTHGGRDSAVLLHGGRISPAMRHRIAEHPDPAIRDAHADFIRTMVERGVPIGIENLVEAYGRPPAELAAASDPKLRAMVAEAWRDRPMAVQLVLLTDPDPGVRAAATKAEHPGVPPEYYARCLADPAVQANVARRLPLTPDQFARLLEVGDETVLHAVAGNPNLTADMVVQLQDRVDPSVRIAVAFSRHVTPETRDRLLALVEAEKAAGSVDACVALDWSPYEPNWLRDAPLAERLTYLDCSHAVFRRVLAAGRDLPDEAWQRLDDDPDVSVRRAAARRPDTPPQVLVRLLRAHGEVFHIRPLLVDHPNFPRQALRGFVDEPDPRVRVLALEDPELPVSVLRRFADSEEGFLRAGAARHPNVTAELLERLLADPEPRVADDAAANPVLPRAQMDRILTEAGL</sequence>
<organism evidence="1 2">
    <name type="scientific">Streptomyces yaanensis</name>
    <dbReference type="NCBI Taxonomy" id="1142239"/>
    <lineage>
        <taxon>Bacteria</taxon>
        <taxon>Bacillati</taxon>
        <taxon>Actinomycetota</taxon>
        <taxon>Actinomycetes</taxon>
        <taxon>Kitasatosporales</taxon>
        <taxon>Streptomycetaceae</taxon>
        <taxon>Streptomyces</taxon>
    </lineage>
</organism>
<reference evidence="2" key="1">
    <citation type="journal article" date="2019" name="Int. J. Syst. Evol. Microbiol.">
        <title>The Global Catalogue of Microorganisms (GCM) 10K type strain sequencing project: providing services to taxonomists for standard genome sequencing and annotation.</title>
        <authorList>
            <consortium name="The Broad Institute Genomics Platform"/>
            <consortium name="The Broad Institute Genome Sequencing Center for Infectious Disease"/>
            <person name="Wu L."/>
            <person name="Ma J."/>
        </authorList>
    </citation>
    <scope>NUCLEOTIDE SEQUENCE [LARGE SCALE GENOMIC DNA]</scope>
    <source>
        <strain evidence="2">CGMCC 4.7035</strain>
    </source>
</reference>
<dbReference type="Gene3D" id="1.25.10.10">
    <property type="entry name" value="Leucine-rich Repeat Variant"/>
    <property type="match status" value="2"/>
</dbReference>
<keyword evidence="2" id="KW-1185">Reference proteome</keyword>
<dbReference type="InterPro" id="IPR011989">
    <property type="entry name" value="ARM-like"/>
</dbReference>
<evidence type="ECO:0008006" key="3">
    <source>
        <dbReference type="Google" id="ProtNLM"/>
    </source>
</evidence>
<dbReference type="EMBL" id="JBHRWR010000041">
    <property type="protein sequence ID" value="MFC3578009.1"/>
    <property type="molecule type" value="Genomic_DNA"/>
</dbReference>
<gene>
    <name evidence="1" type="ORF">ACFOZ0_33085</name>
</gene>
<proteinExistence type="predicted"/>
<accession>A0ABV7SLZ8</accession>
<dbReference type="Proteomes" id="UP001595701">
    <property type="component" value="Unassembled WGS sequence"/>
</dbReference>
<evidence type="ECO:0000313" key="1">
    <source>
        <dbReference type="EMBL" id="MFC3578009.1"/>
    </source>
</evidence>
<dbReference type="InterPro" id="IPR016024">
    <property type="entry name" value="ARM-type_fold"/>
</dbReference>